<name>A0A4Y9ZUX2_9AGAM</name>
<dbReference type="SUPFAM" id="SSF54001">
    <property type="entry name" value="Cysteine proteinases"/>
    <property type="match status" value="1"/>
</dbReference>
<feature type="coiled-coil region" evidence="1">
    <location>
        <begin position="330"/>
        <end position="357"/>
    </location>
</feature>
<evidence type="ECO:0000313" key="3">
    <source>
        <dbReference type="EMBL" id="TFY77278.1"/>
    </source>
</evidence>
<feature type="compositionally biased region" description="Basic and acidic residues" evidence="2">
    <location>
        <begin position="415"/>
        <end position="433"/>
    </location>
</feature>
<dbReference type="EMBL" id="SFCI01000955">
    <property type="protein sequence ID" value="TFY77278.1"/>
    <property type="molecule type" value="Genomic_DNA"/>
</dbReference>
<accession>A0A4Y9ZUX2</accession>
<protein>
    <recommendedName>
        <fullName evidence="5">Ubiquitin-like protease family profile domain-containing protein</fullName>
    </recommendedName>
</protein>
<dbReference type="STRING" id="135208.A0A4Y9ZUX2"/>
<dbReference type="InterPro" id="IPR038765">
    <property type="entry name" value="Papain-like_cys_pep_sf"/>
</dbReference>
<dbReference type="Proteomes" id="UP000298061">
    <property type="component" value="Unassembled WGS sequence"/>
</dbReference>
<evidence type="ECO:0000256" key="2">
    <source>
        <dbReference type="SAM" id="MobiDB-lite"/>
    </source>
</evidence>
<dbReference type="Gene3D" id="3.40.395.10">
    <property type="entry name" value="Adenoviral Proteinase, Chain A"/>
    <property type="match status" value="1"/>
</dbReference>
<gene>
    <name evidence="3" type="ORF">EWM64_g6734</name>
</gene>
<organism evidence="3 4">
    <name type="scientific">Hericium alpestre</name>
    <dbReference type="NCBI Taxonomy" id="135208"/>
    <lineage>
        <taxon>Eukaryota</taxon>
        <taxon>Fungi</taxon>
        <taxon>Dikarya</taxon>
        <taxon>Basidiomycota</taxon>
        <taxon>Agaricomycotina</taxon>
        <taxon>Agaricomycetes</taxon>
        <taxon>Russulales</taxon>
        <taxon>Hericiaceae</taxon>
        <taxon>Hericium</taxon>
    </lineage>
</organism>
<keyword evidence="4" id="KW-1185">Reference proteome</keyword>
<reference evidence="3 4" key="1">
    <citation type="submission" date="2019-02" db="EMBL/GenBank/DDBJ databases">
        <title>Genome sequencing of the rare red list fungi Hericium alpestre (H. flagellum).</title>
        <authorList>
            <person name="Buettner E."/>
            <person name="Kellner H."/>
        </authorList>
    </citation>
    <scope>NUCLEOTIDE SEQUENCE [LARGE SCALE GENOMIC DNA]</scope>
    <source>
        <strain evidence="3 4">DSM 108284</strain>
    </source>
</reference>
<proteinExistence type="predicted"/>
<evidence type="ECO:0008006" key="5">
    <source>
        <dbReference type="Google" id="ProtNLM"/>
    </source>
</evidence>
<dbReference type="OrthoDB" id="3268677at2759"/>
<dbReference type="AlphaFoldDB" id="A0A4Y9ZUX2"/>
<evidence type="ECO:0000256" key="1">
    <source>
        <dbReference type="SAM" id="Coils"/>
    </source>
</evidence>
<sequence length="972" mass="109565">MADIDTTLESIQPPDTLLAQLKPDPSISVAEFLTWHQPDQPGSRKWNLPTQEWYSQSLPTAHPTTVHDLTLPSSKLCENLDSDLRKAVLAGDQSVQHPTTNGVYLPLWITRAWKWANVLVQKQTFWDMQLKWVERTAEEEEWVIEFKEYVTKAILKSPWHSGLAPIERGAVSTTTLAWNLLSTKWLNDESVDSLLEVVRTENNKLDAGVAIARTALADDIIKVVPSGWAYASWGQKLASGEVKKLLMPFNVDNIHWIAAEVDATNSIVNIGDSAPHVIKRYLPNITKRILQWLEPWNPRKPAKMRGFYYACCINIGTASGDPIMDTDSFALHLHGLLEKLSDEAQDLEAERQDIAYQTDSDGDCDKTVGLGKVSTGMVWDLKPAVSRVGREQAPDPGAMTKTKTSIQKKHKKPKVERPSQAKKAPTREKQGSKSEIVKAVINAVPPWFTDDDFVKFKKKVIKLDPKAEFSSRDPRLVRCGRCGKWTEVRYKNSMDRFKEHRQLKRCQATKIDQPSLSVFFPKSSPAKPKSEPSHPCPGLGYTTDPHITIYLTRTAAPCGGVPHRSTLKVQVLRQAARMPPHPGLSKRCNVLKPEALQKRILAAERAQAKWINDHFIGAVFSAKCLHHAAPSLDSRLISPCAACISILGLKVFRNALRRPMPFRKNAKFTPKTYRNELLGKAFQRHTDVQELMEMDEGQSHWLVFAKRGASGRYKNQAAFLGMMEAIMKIEDRRFRGKGLMNMKYDAEFDSICTNIALISPQAYRILQAEYGGRTLRSIQIIQQKHGRFQPGIIAQNVDAVLQWAKDLNYHGPLLLAVDDTKITIGLRSYRDGPQWKVGGMHGAVVPFTRYPELIKLRETKREDLADKTRLWLAGIPLPGIPPKIVATMPIHSKVAKAELRRWHTLVEERLQERGLHHISYNVDGVSIECGLTHDIQDEASVVRPPTEAASDLSAEYMCIMMADHRGIHSWAW</sequence>
<keyword evidence="1" id="KW-0175">Coiled coil</keyword>
<comment type="caution">
    <text evidence="3">The sequence shown here is derived from an EMBL/GenBank/DDBJ whole genome shotgun (WGS) entry which is preliminary data.</text>
</comment>
<evidence type="ECO:0000313" key="4">
    <source>
        <dbReference type="Proteomes" id="UP000298061"/>
    </source>
</evidence>
<feature type="region of interest" description="Disordered" evidence="2">
    <location>
        <begin position="384"/>
        <end position="433"/>
    </location>
</feature>